<gene>
    <name evidence="8" type="ORF">IPN02_10955</name>
</gene>
<keyword evidence="4" id="KW-0479">Metal-binding</keyword>
<evidence type="ECO:0000256" key="1">
    <source>
        <dbReference type="ARBA" id="ARBA00000815"/>
    </source>
</evidence>
<accession>A0A936TER3</accession>
<keyword evidence="5" id="KW-0378">Hydrolase</keyword>
<dbReference type="SUPFAM" id="SSF64167">
    <property type="entry name" value="SurE-like"/>
    <property type="match status" value="1"/>
</dbReference>
<dbReference type="EMBL" id="JADJZA010000007">
    <property type="protein sequence ID" value="MBK9297327.1"/>
    <property type="molecule type" value="Genomic_DNA"/>
</dbReference>
<evidence type="ECO:0000256" key="6">
    <source>
        <dbReference type="SAM" id="MobiDB-lite"/>
    </source>
</evidence>
<evidence type="ECO:0000259" key="7">
    <source>
        <dbReference type="Pfam" id="PF01975"/>
    </source>
</evidence>
<evidence type="ECO:0000256" key="4">
    <source>
        <dbReference type="ARBA" id="ARBA00022723"/>
    </source>
</evidence>
<feature type="compositionally biased region" description="Low complexity" evidence="6">
    <location>
        <begin position="280"/>
        <end position="306"/>
    </location>
</feature>
<comment type="caution">
    <text evidence="8">The sequence shown here is derived from an EMBL/GenBank/DDBJ whole genome shotgun (WGS) entry which is preliminary data.</text>
</comment>
<dbReference type="Gene3D" id="3.40.1210.10">
    <property type="entry name" value="Survival protein SurE-like phosphatase/nucleotidase"/>
    <property type="match status" value="1"/>
</dbReference>
<comment type="similarity">
    <text evidence="2">Belongs to the SurE nucleotidase family.</text>
</comment>
<dbReference type="InterPro" id="IPR030048">
    <property type="entry name" value="SurE"/>
</dbReference>
<dbReference type="Proteomes" id="UP000727993">
    <property type="component" value="Unassembled WGS sequence"/>
</dbReference>
<feature type="domain" description="Survival protein SurE-like phosphatase/nucleotidase" evidence="7">
    <location>
        <begin position="49"/>
        <end position="227"/>
    </location>
</feature>
<sequence length="306" mass="30191">MNSTTQSQTSRPLARRVAIAAAAAVLTLLGITTLGHARAGAQDVDPLVILVSNDDGIGADGIDALVEALRARPDTTLVVSAPATNQSGKGDSTTAGGAPGSPGTTKSGFAGTAVAGTPADSVQYALDNPGTEGPPDLVMTGSNDGQNIGFLAPISGTVGAAQTGARAGIPALAVSQGLGDPPDFPASVGAAIDWLDAHEAALRNGTEPVQVSSINAPTCVEGATRGVVEVTNDLSPDANVGLQDCTSTLANPTTDVEAFNNGFISLTILPNDFPDAEEPTTTTTVPSSADEAPSSAAAPLAPAFTG</sequence>
<evidence type="ECO:0000313" key="8">
    <source>
        <dbReference type="EMBL" id="MBK9297327.1"/>
    </source>
</evidence>
<evidence type="ECO:0000256" key="2">
    <source>
        <dbReference type="ARBA" id="ARBA00011062"/>
    </source>
</evidence>
<comment type="catalytic activity">
    <reaction evidence="1">
        <text>a ribonucleoside 5'-phosphate + H2O = a ribonucleoside + phosphate</text>
        <dbReference type="Rhea" id="RHEA:12484"/>
        <dbReference type="ChEBI" id="CHEBI:15377"/>
        <dbReference type="ChEBI" id="CHEBI:18254"/>
        <dbReference type="ChEBI" id="CHEBI:43474"/>
        <dbReference type="ChEBI" id="CHEBI:58043"/>
        <dbReference type="EC" id="3.1.3.5"/>
    </reaction>
</comment>
<feature type="compositionally biased region" description="Polar residues" evidence="6">
    <location>
        <begin position="82"/>
        <end position="91"/>
    </location>
</feature>
<feature type="region of interest" description="Disordered" evidence="6">
    <location>
        <begin position="273"/>
        <end position="306"/>
    </location>
</feature>
<feature type="region of interest" description="Disordered" evidence="6">
    <location>
        <begin position="81"/>
        <end position="113"/>
    </location>
</feature>
<dbReference type="PANTHER" id="PTHR30457">
    <property type="entry name" value="5'-NUCLEOTIDASE SURE"/>
    <property type="match status" value="1"/>
</dbReference>
<organism evidence="8 9">
    <name type="scientific">Candidatus Neomicrothrix subdominans</name>
    <dbReference type="NCBI Taxonomy" id="2954438"/>
    <lineage>
        <taxon>Bacteria</taxon>
        <taxon>Bacillati</taxon>
        <taxon>Actinomycetota</taxon>
        <taxon>Acidimicrobiia</taxon>
        <taxon>Acidimicrobiales</taxon>
        <taxon>Microthrixaceae</taxon>
        <taxon>Candidatus Neomicrothrix</taxon>
    </lineage>
</organism>
<name>A0A936TER3_9ACTN</name>
<dbReference type="GO" id="GO:0008253">
    <property type="term" value="F:5'-nucleotidase activity"/>
    <property type="evidence" value="ECO:0007669"/>
    <property type="project" value="UniProtKB-EC"/>
</dbReference>
<feature type="compositionally biased region" description="Low complexity" evidence="6">
    <location>
        <begin position="92"/>
        <end position="105"/>
    </location>
</feature>
<dbReference type="AlphaFoldDB" id="A0A936TER3"/>
<dbReference type="Pfam" id="PF01975">
    <property type="entry name" value="SurE"/>
    <property type="match status" value="1"/>
</dbReference>
<reference evidence="8 9" key="1">
    <citation type="submission" date="2020-10" db="EMBL/GenBank/DDBJ databases">
        <title>Connecting structure to function with the recovery of over 1000 high-quality activated sludge metagenome-assembled genomes encoding full-length rRNA genes using long-read sequencing.</title>
        <authorList>
            <person name="Singleton C.M."/>
            <person name="Petriglieri F."/>
            <person name="Kristensen J.M."/>
            <person name="Kirkegaard R.H."/>
            <person name="Michaelsen T.Y."/>
            <person name="Andersen M.H."/>
            <person name="Karst S.M."/>
            <person name="Dueholm M.S."/>
            <person name="Nielsen P.H."/>
            <person name="Albertsen M."/>
        </authorList>
    </citation>
    <scope>NUCLEOTIDE SEQUENCE [LARGE SCALE GENOMIC DNA]</scope>
    <source>
        <strain evidence="8">Lyne_18-Q3-R50-59_MAXAC.006</strain>
    </source>
</reference>
<protein>
    <recommendedName>
        <fullName evidence="3">5'-nucleotidase</fullName>
        <ecNumber evidence="3">3.1.3.5</ecNumber>
    </recommendedName>
</protein>
<proteinExistence type="inferred from homology"/>
<dbReference type="PANTHER" id="PTHR30457:SF0">
    <property type="entry name" value="PHOSPHATASE, PUTATIVE (AFU_ORTHOLOGUE AFUA_4G01070)-RELATED"/>
    <property type="match status" value="1"/>
</dbReference>
<dbReference type="GO" id="GO:0046872">
    <property type="term" value="F:metal ion binding"/>
    <property type="evidence" value="ECO:0007669"/>
    <property type="project" value="UniProtKB-KW"/>
</dbReference>
<dbReference type="InterPro" id="IPR036523">
    <property type="entry name" value="SurE-like_sf"/>
</dbReference>
<evidence type="ECO:0000313" key="9">
    <source>
        <dbReference type="Proteomes" id="UP000727993"/>
    </source>
</evidence>
<dbReference type="EC" id="3.1.3.5" evidence="3"/>
<evidence type="ECO:0000256" key="3">
    <source>
        <dbReference type="ARBA" id="ARBA00012643"/>
    </source>
</evidence>
<evidence type="ECO:0000256" key="5">
    <source>
        <dbReference type="ARBA" id="ARBA00022801"/>
    </source>
</evidence>
<dbReference type="InterPro" id="IPR002828">
    <property type="entry name" value="SurE-like_Pase/nucleotidase"/>
</dbReference>